<evidence type="ECO:0000259" key="7">
    <source>
        <dbReference type="Pfam" id="PF01266"/>
    </source>
</evidence>
<evidence type="ECO:0000313" key="9">
    <source>
        <dbReference type="Proteomes" id="UP000000598"/>
    </source>
</evidence>
<accession>Q6CRN9</accession>
<evidence type="ECO:0000313" key="8">
    <source>
        <dbReference type="EMBL" id="CAH00496.1"/>
    </source>
</evidence>
<dbReference type="EMBL" id="CR382124">
    <property type="protein sequence ID" value="CAH00496.1"/>
    <property type="molecule type" value="Genomic_DNA"/>
</dbReference>
<dbReference type="AlphaFoldDB" id="Q6CRN9"/>
<evidence type="ECO:0000256" key="2">
    <source>
        <dbReference type="ARBA" id="ARBA00006730"/>
    </source>
</evidence>
<dbReference type="PANTHER" id="PTHR11530">
    <property type="entry name" value="D-AMINO ACID OXIDASE"/>
    <property type="match status" value="1"/>
</dbReference>
<evidence type="ECO:0000256" key="6">
    <source>
        <dbReference type="PIRSR" id="PIRSR000189-1"/>
    </source>
</evidence>
<dbReference type="SUPFAM" id="SSF51971">
    <property type="entry name" value="Nucleotide-binding domain"/>
    <property type="match status" value="1"/>
</dbReference>
<keyword evidence="3" id="KW-0285">Flavoprotein</keyword>
<gene>
    <name evidence="8" type="ORF">KLLA0_D07568g</name>
</gene>
<dbReference type="KEGG" id="kla:KLLA0_D07568g"/>
<dbReference type="InterPro" id="IPR006076">
    <property type="entry name" value="FAD-dep_OxRdtase"/>
</dbReference>
<evidence type="ECO:0000256" key="3">
    <source>
        <dbReference type="ARBA" id="ARBA00022630"/>
    </source>
</evidence>
<dbReference type="Gene3D" id="3.40.50.720">
    <property type="entry name" value="NAD(P)-binding Rossmann-like Domain"/>
    <property type="match status" value="1"/>
</dbReference>
<keyword evidence="9" id="KW-1185">Reference proteome</keyword>
<keyword evidence="5" id="KW-0560">Oxidoreductase</keyword>
<dbReference type="PROSITE" id="PS00677">
    <property type="entry name" value="DAO"/>
    <property type="match status" value="1"/>
</dbReference>
<dbReference type="Gene3D" id="3.30.9.10">
    <property type="entry name" value="D-Amino Acid Oxidase, subunit A, domain 2"/>
    <property type="match status" value="1"/>
</dbReference>
<dbReference type="GO" id="GO:0019478">
    <property type="term" value="P:D-amino acid catabolic process"/>
    <property type="evidence" value="ECO:0007669"/>
    <property type="project" value="TreeGrafter"/>
</dbReference>
<dbReference type="PaxDb" id="284590-Q6CRN9"/>
<dbReference type="OMA" id="EYDTWVV"/>
<dbReference type="Pfam" id="PF01266">
    <property type="entry name" value="DAO"/>
    <property type="match status" value="1"/>
</dbReference>
<dbReference type="InterPro" id="IPR006181">
    <property type="entry name" value="D-amino_acid_oxidase_CS"/>
</dbReference>
<reference evidence="8 9" key="1">
    <citation type="journal article" date="2004" name="Nature">
        <title>Genome evolution in yeasts.</title>
        <authorList>
            <consortium name="Genolevures"/>
            <person name="Dujon B."/>
            <person name="Sherman D."/>
            <person name="Fischer G."/>
            <person name="Durrens P."/>
            <person name="Casaregola S."/>
            <person name="Lafontaine I."/>
            <person name="de Montigny J."/>
            <person name="Marck C."/>
            <person name="Neuveglise C."/>
            <person name="Talla E."/>
            <person name="Goffard N."/>
            <person name="Frangeul L."/>
            <person name="Aigle M."/>
            <person name="Anthouard V."/>
            <person name="Babour A."/>
            <person name="Barbe V."/>
            <person name="Barnay S."/>
            <person name="Blanchin S."/>
            <person name="Beckerich J.M."/>
            <person name="Beyne E."/>
            <person name="Bleykasten C."/>
            <person name="Boisrame A."/>
            <person name="Boyer J."/>
            <person name="Cattolico L."/>
            <person name="Confanioleri F."/>
            <person name="de Daruvar A."/>
            <person name="Despons L."/>
            <person name="Fabre E."/>
            <person name="Fairhead C."/>
            <person name="Ferry-Dumazet H."/>
            <person name="Groppi A."/>
            <person name="Hantraye F."/>
            <person name="Hennequin C."/>
            <person name="Jauniaux N."/>
            <person name="Joyet P."/>
            <person name="Kachouri R."/>
            <person name="Kerrest A."/>
            <person name="Koszul R."/>
            <person name="Lemaire M."/>
            <person name="Lesur I."/>
            <person name="Ma L."/>
            <person name="Muller H."/>
            <person name="Nicaud J.M."/>
            <person name="Nikolski M."/>
            <person name="Oztas S."/>
            <person name="Ozier-Kalogeropoulos O."/>
            <person name="Pellenz S."/>
            <person name="Potier S."/>
            <person name="Richard G.F."/>
            <person name="Straub M.L."/>
            <person name="Suleau A."/>
            <person name="Swennene D."/>
            <person name="Tekaia F."/>
            <person name="Wesolowski-Louvel M."/>
            <person name="Westhof E."/>
            <person name="Wirth B."/>
            <person name="Zeniou-Meyer M."/>
            <person name="Zivanovic I."/>
            <person name="Bolotin-Fukuhara M."/>
            <person name="Thierry A."/>
            <person name="Bouchier C."/>
            <person name="Caudron B."/>
            <person name="Scarpelli C."/>
            <person name="Gaillardin C."/>
            <person name="Weissenbach J."/>
            <person name="Wincker P."/>
            <person name="Souciet J.L."/>
        </authorList>
    </citation>
    <scope>NUCLEOTIDE SEQUENCE [LARGE SCALE GENOMIC DNA]</scope>
    <source>
        <strain evidence="9">ATCC 8585 / CBS 2359 / DSM 70799 / NBRC 1267 / NRRL Y-1140 / WM37</strain>
    </source>
</reference>
<dbReference type="PANTHER" id="PTHR11530:SF26">
    <property type="entry name" value="FAD DEPENDENT OXIDOREDUCTASE SUPERFAMILY (AFU_ORTHOLOGUE AFUA_5G13940)"/>
    <property type="match status" value="1"/>
</dbReference>
<evidence type="ECO:0000256" key="1">
    <source>
        <dbReference type="ARBA" id="ARBA00001974"/>
    </source>
</evidence>
<dbReference type="GO" id="GO:0071949">
    <property type="term" value="F:FAD binding"/>
    <property type="evidence" value="ECO:0007669"/>
    <property type="project" value="InterPro"/>
</dbReference>
<dbReference type="SUPFAM" id="SSF54373">
    <property type="entry name" value="FAD-linked reductases, C-terminal domain"/>
    <property type="match status" value="1"/>
</dbReference>
<organism evidence="8 9">
    <name type="scientific">Kluyveromyces lactis (strain ATCC 8585 / CBS 2359 / DSM 70799 / NBRC 1267 / NRRL Y-1140 / WM37)</name>
    <name type="common">Yeast</name>
    <name type="synonym">Candida sphaerica</name>
    <dbReference type="NCBI Taxonomy" id="284590"/>
    <lineage>
        <taxon>Eukaryota</taxon>
        <taxon>Fungi</taxon>
        <taxon>Dikarya</taxon>
        <taxon>Ascomycota</taxon>
        <taxon>Saccharomycotina</taxon>
        <taxon>Saccharomycetes</taxon>
        <taxon>Saccharomycetales</taxon>
        <taxon>Saccharomycetaceae</taxon>
        <taxon>Kluyveromyces</taxon>
    </lineage>
</organism>
<evidence type="ECO:0000256" key="5">
    <source>
        <dbReference type="ARBA" id="ARBA00023002"/>
    </source>
</evidence>
<dbReference type="GO" id="GO:0005737">
    <property type="term" value="C:cytoplasm"/>
    <property type="evidence" value="ECO:0007669"/>
    <property type="project" value="TreeGrafter"/>
</dbReference>
<dbReference type="InParanoid" id="Q6CRN9"/>
<dbReference type="Proteomes" id="UP000000598">
    <property type="component" value="Chromosome D"/>
</dbReference>
<dbReference type="GeneID" id="2893156"/>
<dbReference type="HOGENOM" id="CLU_034311_2_0_1"/>
<evidence type="ECO:0000256" key="4">
    <source>
        <dbReference type="ARBA" id="ARBA00022827"/>
    </source>
</evidence>
<dbReference type="GO" id="GO:0003884">
    <property type="term" value="F:D-amino-acid oxidase activity"/>
    <property type="evidence" value="ECO:0007669"/>
    <property type="project" value="InterPro"/>
</dbReference>
<dbReference type="STRING" id="284590.Q6CRN9"/>
<feature type="binding site" evidence="6">
    <location>
        <position position="344"/>
    </location>
    <ligand>
        <name>D-dopa</name>
        <dbReference type="ChEBI" id="CHEBI:149689"/>
    </ligand>
</feature>
<keyword evidence="4 6" id="KW-0274">FAD</keyword>
<dbReference type="PIRSF" id="PIRSF000189">
    <property type="entry name" value="D-aa_oxidase"/>
    <property type="match status" value="1"/>
</dbReference>
<feature type="binding site" evidence="6">
    <location>
        <begin position="47"/>
        <end position="48"/>
    </location>
    <ligand>
        <name>FAD</name>
        <dbReference type="ChEBI" id="CHEBI:57692"/>
    </ligand>
</feature>
<feature type="binding site" evidence="6">
    <location>
        <position position="312"/>
    </location>
    <ligand>
        <name>D-dopa</name>
        <dbReference type="ChEBI" id="CHEBI:149689"/>
    </ligand>
</feature>
<name>Q6CRN9_KLULA</name>
<sequence>MSVCIVGAGVIGLSSALRLLETRPDIRTITIVSEQFPQDQPINHTFTSPWAGAHFRPFPHRDSDYASDKRESEYTRVTYNYFKRKSKQWLSEATVEFMNGIDWLENPSIEYQRLGAGYNGSSLEKFQQQDSNLPAGVTFGCSYETWCLNAPLYLLFLYDQVMKKSEQQNVNIRVKRIKLEKLKDICELYPDVNIVVNASGCGLQWEGGLDPKCFLVRGQTLLLDVGDKHDTIPYAHATITHQAKSGDWTFVIKRPGKNGKKAYYILGGTKQPGDYSVMPRDTDTEKLIGRGKKLFPELLENFEIKNVNVGFRPLRVGGSRVELEFNKSPDGEQMPVIHAYGLGGMGFETSMGVAYHIQKLYNNVFSTSKL</sequence>
<dbReference type="InterPro" id="IPR023209">
    <property type="entry name" value="DAO"/>
</dbReference>
<dbReference type="eggNOG" id="KOG3923">
    <property type="taxonomic scope" value="Eukaryota"/>
</dbReference>
<dbReference type="RefSeq" id="XP_453400.1">
    <property type="nucleotide sequence ID" value="XM_453400.1"/>
</dbReference>
<feature type="domain" description="FAD dependent oxidoreductase" evidence="7">
    <location>
        <begin position="3"/>
        <end position="357"/>
    </location>
</feature>
<proteinExistence type="inferred from homology"/>
<protein>
    <submittedName>
        <fullName evidence="8">KLLA0D07568p</fullName>
    </submittedName>
</protein>
<comment type="cofactor">
    <cofactor evidence="1 6">
        <name>FAD</name>
        <dbReference type="ChEBI" id="CHEBI:57692"/>
    </cofactor>
</comment>
<comment type="similarity">
    <text evidence="2">Belongs to the DAMOX/DASOX family.</text>
</comment>